<dbReference type="InterPro" id="IPR011252">
    <property type="entry name" value="Fibrogen-bd_dom1"/>
</dbReference>
<evidence type="ECO:0000256" key="5">
    <source>
        <dbReference type="ARBA" id="ARBA00023088"/>
    </source>
</evidence>
<keyword evidence="5" id="KW-0572">Peptidoglycan-anchor</keyword>
<comment type="subcellular location">
    <subcellularLocation>
        <location evidence="1">Secreted</location>
        <location evidence="1">Cell wall</location>
        <topology evidence="1">Peptidoglycan-anchor</topology>
    </subcellularLocation>
</comment>
<reference evidence="10 11" key="1">
    <citation type="submission" date="2023-07" db="EMBL/GenBank/DDBJ databases">
        <title>Sequencing the genomes of 1000 actinobacteria strains.</title>
        <authorList>
            <person name="Klenk H.-P."/>
        </authorList>
    </citation>
    <scope>NUCLEOTIDE SEQUENCE [LARGE SCALE GENOMIC DNA]</scope>
    <source>
        <strain evidence="10 11">DSM 44508</strain>
    </source>
</reference>
<evidence type="ECO:0000256" key="1">
    <source>
        <dbReference type="ARBA" id="ARBA00004168"/>
    </source>
</evidence>
<dbReference type="RefSeq" id="WP_277105504.1">
    <property type="nucleotide sequence ID" value="NZ_BAAAJS010000078.1"/>
</dbReference>
<evidence type="ECO:0000256" key="7">
    <source>
        <dbReference type="SAM" id="Phobius"/>
    </source>
</evidence>
<evidence type="ECO:0000256" key="2">
    <source>
        <dbReference type="ARBA" id="ARBA00022512"/>
    </source>
</evidence>
<dbReference type="InterPro" id="IPR008966">
    <property type="entry name" value="Adhesion_dom_sf"/>
</dbReference>
<keyword evidence="7" id="KW-1133">Transmembrane helix</keyword>
<keyword evidence="2" id="KW-0134">Cell wall</keyword>
<accession>A0ABU2B9L3</accession>
<feature type="region of interest" description="Disordered" evidence="6">
    <location>
        <begin position="522"/>
        <end position="545"/>
    </location>
</feature>
<evidence type="ECO:0000256" key="6">
    <source>
        <dbReference type="SAM" id="MobiDB-lite"/>
    </source>
</evidence>
<comment type="caution">
    <text evidence="10">The sequence shown here is derived from an EMBL/GenBank/DDBJ whole genome shotgun (WGS) entry which is preliminary data.</text>
</comment>
<keyword evidence="7" id="KW-0472">Membrane</keyword>
<evidence type="ECO:0000256" key="8">
    <source>
        <dbReference type="SAM" id="SignalP"/>
    </source>
</evidence>
<keyword evidence="3" id="KW-0964">Secreted</keyword>
<feature type="chain" id="PRO_5046235622" description="SDR-like Ig domain-containing protein" evidence="8">
    <location>
        <begin position="27"/>
        <end position="545"/>
    </location>
</feature>
<feature type="domain" description="SDR-like Ig" evidence="9">
    <location>
        <begin position="52"/>
        <end position="147"/>
    </location>
</feature>
<gene>
    <name evidence="10" type="ORF">J2S37_001878</name>
</gene>
<dbReference type="Proteomes" id="UP001183619">
    <property type="component" value="Unassembled WGS sequence"/>
</dbReference>
<evidence type="ECO:0000313" key="10">
    <source>
        <dbReference type="EMBL" id="MDR7355340.1"/>
    </source>
</evidence>
<feature type="transmembrane region" description="Helical" evidence="7">
    <location>
        <begin position="488"/>
        <end position="509"/>
    </location>
</feature>
<keyword evidence="7" id="KW-0812">Transmembrane</keyword>
<dbReference type="InterPro" id="IPR041171">
    <property type="entry name" value="SDR_Ig"/>
</dbReference>
<sequence>MKRSIFTPLVVCAVAFGSFAVPQASAQLPDGAKINIDSVKVTNPEGDQPLRQWGIATFDVKWSAPEGVKAGQKFKVSYPPFFRMYNNDTFPLKGANGVNGGTCEVHSDTVPVDEATAHYILCTFDKTFENHDDVHGTLGSALQVDSELDDNKVDVVVEGDRKIKLQPTLPGGTGVGPQDRNQALNFQKFGWYTWDGKTAQWNINLPGQDLHGQTGPIEVTDQLTGEVPHKFKPGTLRMRASDCNPNGQLPGYCNLDNDEYVENVFTDETISADGRTLTFKLVPPAGGWRADKFYRMYYQSETADGNIAPAGDMNTKITSNHIRLSIGKDYESRVWREQRVDGTIEGVKRGSFEVTKDFNGTEEIRKKLKDANFTVKASYTLGGESKTEELTIPLGDTKAGSITLPRDTVVTLEEINLPTVDGVTFGTPKFAAADGEDTSKVKILDNGKRAEVTIRSENNVKVTLTNTANETPVLPGNPGSSSSSDNKWLWLLLLVPALAGIIGLLANVFKLPHFGNLIPGAKPAPKQEEQNVQGVAPGGKAIPKN</sequence>
<keyword evidence="11" id="KW-1185">Reference proteome</keyword>
<name>A0ABU2B9L3_9CORY</name>
<proteinExistence type="predicted"/>
<dbReference type="SUPFAM" id="SSF49401">
    <property type="entry name" value="Bacterial adhesins"/>
    <property type="match status" value="1"/>
</dbReference>
<dbReference type="Pfam" id="PF17961">
    <property type="entry name" value="Big_8"/>
    <property type="match status" value="1"/>
</dbReference>
<evidence type="ECO:0000259" key="9">
    <source>
        <dbReference type="Pfam" id="PF17961"/>
    </source>
</evidence>
<dbReference type="Gene3D" id="2.60.40.1280">
    <property type="match status" value="1"/>
</dbReference>
<evidence type="ECO:0000256" key="4">
    <source>
        <dbReference type="ARBA" id="ARBA00022729"/>
    </source>
</evidence>
<evidence type="ECO:0000313" key="11">
    <source>
        <dbReference type="Proteomes" id="UP001183619"/>
    </source>
</evidence>
<evidence type="ECO:0000256" key="3">
    <source>
        <dbReference type="ARBA" id="ARBA00022525"/>
    </source>
</evidence>
<dbReference type="EMBL" id="JAVDYF010000001">
    <property type="protein sequence ID" value="MDR7355340.1"/>
    <property type="molecule type" value="Genomic_DNA"/>
</dbReference>
<protein>
    <recommendedName>
        <fullName evidence="9">SDR-like Ig domain-containing protein</fullName>
    </recommendedName>
</protein>
<keyword evidence="4 8" id="KW-0732">Signal</keyword>
<organism evidence="10 11">
    <name type="scientific">Corynebacterium felinum</name>
    <dbReference type="NCBI Taxonomy" id="131318"/>
    <lineage>
        <taxon>Bacteria</taxon>
        <taxon>Bacillati</taxon>
        <taxon>Actinomycetota</taxon>
        <taxon>Actinomycetes</taxon>
        <taxon>Mycobacteriales</taxon>
        <taxon>Corynebacteriaceae</taxon>
        <taxon>Corynebacterium</taxon>
    </lineage>
</organism>
<feature type="signal peptide" evidence="8">
    <location>
        <begin position="1"/>
        <end position="26"/>
    </location>
</feature>